<evidence type="ECO:0000313" key="3">
    <source>
        <dbReference type="Proteomes" id="UP000005632"/>
    </source>
</evidence>
<dbReference type="AlphaFoldDB" id="G8QVD3"/>
<keyword evidence="1" id="KW-0472">Membrane</keyword>
<keyword evidence="1" id="KW-0812">Transmembrane</keyword>
<protein>
    <submittedName>
        <fullName evidence="2">Uncharacterized protein</fullName>
    </submittedName>
</protein>
<dbReference type="STRING" id="158190.SpiGrapes_2690"/>
<evidence type="ECO:0000313" key="2">
    <source>
        <dbReference type="EMBL" id="AEV30448.1"/>
    </source>
</evidence>
<feature type="transmembrane region" description="Helical" evidence="1">
    <location>
        <begin position="133"/>
        <end position="154"/>
    </location>
</feature>
<name>G8QVD3_SPHPG</name>
<dbReference type="RefSeq" id="WP_014271288.1">
    <property type="nucleotide sequence ID" value="NC_016633.1"/>
</dbReference>
<keyword evidence="3" id="KW-1185">Reference proteome</keyword>
<feature type="transmembrane region" description="Helical" evidence="1">
    <location>
        <begin position="104"/>
        <end position="121"/>
    </location>
</feature>
<accession>G8QVD3</accession>
<gene>
    <name evidence="2" type="ordered locus">SpiGrapes_2690</name>
</gene>
<evidence type="ECO:0000256" key="1">
    <source>
        <dbReference type="SAM" id="Phobius"/>
    </source>
</evidence>
<organism evidence="2 3">
    <name type="scientific">Sphaerochaeta pleomorpha (strain ATCC BAA-1885 / DSM 22778 / Grapes)</name>
    <dbReference type="NCBI Taxonomy" id="158190"/>
    <lineage>
        <taxon>Bacteria</taxon>
        <taxon>Pseudomonadati</taxon>
        <taxon>Spirochaetota</taxon>
        <taxon>Spirochaetia</taxon>
        <taxon>Spirochaetales</taxon>
        <taxon>Sphaerochaetaceae</taxon>
        <taxon>Sphaerochaeta</taxon>
    </lineage>
</organism>
<dbReference type="KEGG" id="sgp:SpiGrapes_2690"/>
<dbReference type="HOGENOM" id="CLU_1474276_0_0_12"/>
<dbReference type="Proteomes" id="UP000005632">
    <property type="component" value="Chromosome"/>
</dbReference>
<keyword evidence="1" id="KW-1133">Transmembrane helix</keyword>
<sequence length="183" mass="20186">MKQRLNFFSVFLIALLGITSFAFCQSLELSEEYTQSALWIDTGRNTEFYTSYPSEGVFSTTSPVELRWTPFLGTQPLEKETFFQIAGMQEEALRYKQAQKTARIFNWTGLSLFLAGTLLLAGSQTIDPDSKVLLYSSLGLIFGGIASGGIGIIIDNSSQIPASEAAQAAVRYNENLKLELGLE</sequence>
<dbReference type="EMBL" id="CP003155">
    <property type="protein sequence ID" value="AEV30448.1"/>
    <property type="molecule type" value="Genomic_DNA"/>
</dbReference>
<reference evidence="2 3" key="1">
    <citation type="submission" date="2011-11" db="EMBL/GenBank/DDBJ databases">
        <title>Complete sequence of Spirochaeta sp. grapes.</title>
        <authorList>
            <consortium name="US DOE Joint Genome Institute"/>
            <person name="Lucas S."/>
            <person name="Han J."/>
            <person name="Lapidus A."/>
            <person name="Cheng J.-F."/>
            <person name="Goodwin L."/>
            <person name="Pitluck S."/>
            <person name="Peters L."/>
            <person name="Ovchinnikova G."/>
            <person name="Munk A.C."/>
            <person name="Detter J.C."/>
            <person name="Han C."/>
            <person name="Tapia R."/>
            <person name="Land M."/>
            <person name="Hauser L."/>
            <person name="Kyrpides N."/>
            <person name="Ivanova N."/>
            <person name="Pagani I."/>
            <person name="Ritalahtilisa K."/>
            <person name="Loeffler F."/>
            <person name="Woyke T."/>
        </authorList>
    </citation>
    <scope>NUCLEOTIDE SEQUENCE [LARGE SCALE GENOMIC DNA]</scope>
    <source>
        <strain evidence="3">ATCC BAA-1885 / DSM 22778 / Grapes</strain>
    </source>
</reference>
<proteinExistence type="predicted"/>